<feature type="transmembrane region" description="Helical" evidence="5">
    <location>
        <begin position="86"/>
        <end position="106"/>
    </location>
</feature>
<evidence type="ECO:0000313" key="7">
    <source>
        <dbReference type="EMBL" id="TVT54562.1"/>
    </source>
</evidence>
<dbReference type="Pfam" id="PF00892">
    <property type="entry name" value="EamA"/>
    <property type="match status" value="2"/>
</dbReference>
<feature type="transmembrane region" description="Helical" evidence="5">
    <location>
        <begin position="169"/>
        <end position="188"/>
    </location>
</feature>
<name>A0A558D0M3_9GAMM</name>
<feature type="transmembrane region" description="Helical" evidence="5">
    <location>
        <begin position="234"/>
        <end position="253"/>
    </location>
</feature>
<feature type="transmembrane region" description="Helical" evidence="5">
    <location>
        <begin position="259"/>
        <end position="277"/>
    </location>
</feature>
<feature type="transmembrane region" description="Helical" evidence="5">
    <location>
        <begin position="33"/>
        <end position="51"/>
    </location>
</feature>
<dbReference type="SUPFAM" id="SSF103481">
    <property type="entry name" value="Multidrug resistance efflux transporter EmrE"/>
    <property type="match status" value="2"/>
</dbReference>
<keyword evidence="3 5" id="KW-1133">Transmembrane helix</keyword>
<dbReference type="InterPro" id="IPR037185">
    <property type="entry name" value="EmrE-like"/>
</dbReference>
<dbReference type="InterPro" id="IPR000620">
    <property type="entry name" value="EamA_dom"/>
</dbReference>
<accession>A0A558D0M3</accession>
<proteinExistence type="predicted"/>
<feature type="transmembrane region" description="Helical" evidence="5">
    <location>
        <begin position="200"/>
        <end position="222"/>
    </location>
</feature>
<feature type="domain" description="EamA" evidence="6">
    <location>
        <begin position="7"/>
        <end position="129"/>
    </location>
</feature>
<feature type="transmembrane region" description="Helical" evidence="5">
    <location>
        <begin position="7"/>
        <end position="27"/>
    </location>
</feature>
<dbReference type="AlphaFoldDB" id="A0A558D0M3"/>
<evidence type="ECO:0000256" key="3">
    <source>
        <dbReference type="ARBA" id="ARBA00022989"/>
    </source>
</evidence>
<dbReference type="PANTHER" id="PTHR32322:SF9">
    <property type="entry name" value="AMINO-ACID METABOLITE EFFLUX PUMP-RELATED"/>
    <property type="match status" value="1"/>
</dbReference>
<sequence>MKPSDLIQAIIVVIIWGFNFVVIKTAVAEIPPLALTAIRFTFVALLIAPFFRPTKQQLPKIAWLALILGCGHFGMLFIGLRGADAATTALMIQLGIPFSVILATLLFSDSLGWGRVVGMLLAFTGAALLAGEPQGATPLALGALLISAFCWAWANILIKQYSSIHSMTIIGWMSLLAIAPLSAASYFLESNQLTAIQSASWTTWAALAYIVIGSSILAYYIWYRLLARLSINQVVPFSLLAPMIGVTAGILILDEAFTLYKALGGALTIGGVALIEIRQARSRRLALLSSPIKLP</sequence>
<dbReference type="InterPro" id="IPR050638">
    <property type="entry name" value="AA-Vitamin_Transporters"/>
</dbReference>
<evidence type="ECO:0000256" key="1">
    <source>
        <dbReference type="ARBA" id="ARBA00004141"/>
    </source>
</evidence>
<evidence type="ECO:0000259" key="6">
    <source>
        <dbReference type="Pfam" id="PF00892"/>
    </source>
</evidence>
<evidence type="ECO:0000256" key="4">
    <source>
        <dbReference type="ARBA" id="ARBA00023136"/>
    </source>
</evidence>
<evidence type="ECO:0000256" key="5">
    <source>
        <dbReference type="SAM" id="Phobius"/>
    </source>
</evidence>
<dbReference type="GO" id="GO:0016020">
    <property type="term" value="C:membrane"/>
    <property type="evidence" value="ECO:0007669"/>
    <property type="project" value="UniProtKB-SubCell"/>
</dbReference>
<feature type="domain" description="EamA" evidence="6">
    <location>
        <begin position="142"/>
        <end position="275"/>
    </location>
</feature>
<evidence type="ECO:0000313" key="8">
    <source>
        <dbReference type="Proteomes" id="UP000317355"/>
    </source>
</evidence>
<dbReference type="Proteomes" id="UP000317355">
    <property type="component" value="Unassembled WGS sequence"/>
</dbReference>
<dbReference type="Gene3D" id="1.10.3730.20">
    <property type="match status" value="1"/>
</dbReference>
<dbReference type="EMBL" id="VMRY01000041">
    <property type="protein sequence ID" value="TVT54562.1"/>
    <property type="molecule type" value="Genomic_DNA"/>
</dbReference>
<feature type="transmembrane region" description="Helical" evidence="5">
    <location>
        <begin position="136"/>
        <end position="157"/>
    </location>
</feature>
<comment type="subcellular location">
    <subcellularLocation>
        <location evidence="1">Membrane</location>
        <topology evidence="1">Multi-pass membrane protein</topology>
    </subcellularLocation>
</comment>
<protein>
    <submittedName>
        <fullName evidence="7">EamA family transporter</fullName>
    </submittedName>
</protein>
<evidence type="ECO:0000256" key="2">
    <source>
        <dbReference type="ARBA" id="ARBA00022692"/>
    </source>
</evidence>
<comment type="caution">
    <text evidence="7">The sequence shown here is derived from an EMBL/GenBank/DDBJ whole genome shotgun (WGS) entry which is preliminary data.</text>
</comment>
<organism evidence="7 8">
    <name type="scientific">Sedimenticola thiotaurini</name>
    <dbReference type="NCBI Taxonomy" id="1543721"/>
    <lineage>
        <taxon>Bacteria</taxon>
        <taxon>Pseudomonadati</taxon>
        <taxon>Pseudomonadota</taxon>
        <taxon>Gammaproteobacteria</taxon>
        <taxon>Chromatiales</taxon>
        <taxon>Sedimenticolaceae</taxon>
        <taxon>Sedimenticola</taxon>
    </lineage>
</organism>
<gene>
    <name evidence="7" type="ORF">FHK82_10235</name>
</gene>
<keyword evidence="2 5" id="KW-0812">Transmembrane</keyword>
<feature type="transmembrane region" description="Helical" evidence="5">
    <location>
        <begin position="63"/>
        <end position="80"/>
    </location>
</feature>
<dbReference type="PANTHER" id="PTHR32322">
    <property type="entry name" value="INNER MEMBRANE TRANSPORTER"/>
    <property type="match status" value="1"/>
</dbReference>
<keyword evidence="4 5" id="KW-0472">Membrane</keyword>
<reference evidence="7 8" key="1">
    <citation type="submission" date="2019-07" db="EMBL/GenBank/DDBJ databases">
        <title>The pathways for chlorine oxyanion respiration interact through the shared metabolite chlorate.</title>
        <authorList>
            <person name="Barnum T.P."/>
            <person name="Cheng Y."/>
            <person name="Hill K.A."/>
            <person name="Lucas L.N."/>
            <person name="Carlson H.K."/>
            <person name="Coates J.D."/>
        </authorList>
    </citation>
    <scope>NUCLEOTIDE SEQUENCE [LARGE SCALE GENOMIC DNA]</scope>
    <source>
        <strain evidence="7">BK-3</strain>
    </source>
</reference>